<dbReference type="InterPro" id="IPR000086">
    <property type="entry name" value="NUDIX_hydrolase_dom"/>
</dbReference>
<dbReference type="Proteomes" id="UP000225706">
    <property type="component" value="Unassembled WGS sequence"/>
</dbReference>
<name>A0A2B4SR47_STYPI</name>
<evidence type="ECO:0000256" key="4">
    <source>
        <dbReference type="ARBA" id="ARBA00022723"/>
    </source>
</evidence>
<dbReference type="SUPFAM" id="SSF55811">
    <property type="entry name" value="Nudix"/>
    <property type="match status" value="1"/>
</dbReference>
<dbReference type="CDD" id="cd04694">
    <property type="entry name" value="NUDIX_Nudt17"/>
    <property type="match status" value="1"/>
</dbReference>
<reference evidence="16" key="1">
    <citation type="journal article" date="2017" name="bioRxiv">
        <title>Comparative analysis of the genomes of Stylophora pistillata and Acropora digitifera provides evidence for extensive differences between species of corals.</title>
        <authorList>
            <person name="Voolstra C.R."/>
            <person name="Li Y."/>
            <person name="Liew Y.J."/>
            <person name="Baumgarten S."/>
            <person name="Zoccola D."/>
            <person name="Flot J.-F."/>
            <person name="Tambutte S."/>
            <person name="Allemand D."/>
            <person name="Aranda M."/>
        </authorList>
    </citation>
    <scope>NUCLEOTIDE SEQUENCE [LARGE SCALE GENOMIC DNA]</scope>
</reference>
<evidence type="ECO:0000256" key="2">
    <source>
        <dbReference type="ARBA" id="ARBA00001946"/>
    </source>
</evidence>
<feature type="domain" description="Nudix hydrolase" evidence="14">
    <location>
        <begin position="85"/>
        <end position="231"/>
    </location>
</feature>
<dbReference type="PROSITE" id="PS00893">
    <property type="entry name" value="NUDIX_BOX"/>
    <property type="match status" value="1"/>
</dbReference>
<dbReference type="InterPro" id="IPR015797">
    <property type="entry name" value="NUDIX_hydrolase-like_dom_sf"/>
</dbReference>
<dbReference type="InterPro" id="IPR020084">
    <property type="entry name" value="NUDIX_hydrolase_CS"/>
</dbReference>
<dbReference type="GO" id="GO:0006742">
    <property type="term" value="P:NADP+ catabolic process"/>
    <property type="evidence" value="ECO:0007669"/>
    <property type="project" value="TreeGrafter"/>
</dbReference>
<comment type="cofactor">
    <cofactor evidence="1">
        <name>Mn(2+)</name>
        <dbReference type="ChEBI" id="CHEBI:29035"/>
    </cofactor>
</comment>
<dbReference type="GO" id="GO:0035529">
    <property type="term" value="F:NADH pyrophosphatase activity"/>
    <property type="evidence" value="ECO:0007669"/>
    <property type="project" value="TreeGrafter"/>
</dbReference>
<dbReference type="Pfam" id="PF00293">
    <property type="entry name" value="NUDIX"/>
    <property type="match status" value="1"/>
</dbReference>
<comment type="function">
    <text evidence="10">Acts as a decapping enzyme capable of hydrolyzing monomethylated capped RNAs (in vitro). Hydrolyzes monomethylated capped RNA after alpha and beta phosphates to form N(7)-methyl-GDP. Shows low activity towards unmethylated capped RNA.</text>
</comment>
<evidence type="ECO:0000313" key="15">
    <source>
        <dbReference type="EMBL" id="PFX31350.1"/>
    </source>
</evidence>
<gene>
    <name evidence="15" type="primary">nudt17</name>
    <name evidence="15" type="ORF">AWC38_SpisGene3882</name>
</gene>
<dbReference type="Gene3D" id="3.90.79.10">
    <property type="entry name" value="Nucleoside Triphosphate Pyrophosphohydrolase"/>
    <property type="match status" value="1"/>
</dbReference>
<evidence type="ECO:0000256" key="9">
    <source>
        <dbReference type="ARBA" id="ARBA00093205"/>
    </source>
</evidence>
<dbReference type="InterPro" id="IPR020476">
    <property type="entry name" value="Nudix_hydrolase"/>
</dbReference>
<dbReference type="PROSITE" id="PS51462">
    <property type="entry name" value="NUDIX"/>
    <property type="match status" value="1"/>
</dbReference>
<keyword evidence="5 13" id="KW-0378">Hydrolase</keyword>
<dbReference type="PANTHER" id="PTHR42904">
    <property type="entry name" value="NUDIX HYDROLASE, NUDC SUBFAMILY"/>
    <property type="match status" value="1"/>
</dbReference>
<evidence type="ECO:0000313" key="16">
    <source>
        <dbReference type="Proteomes" id="UP000225706"/>
    </source>
</evidence>
<dbReference type="PRINTS" id="PR00502">
    <property type="entry name" value="NUDIXFAMILY"/>
</dbReference>
<proteinExistence type="inferred from homology"/>
<comment type="cofactor">
    <cofactor evidence="2">
        <name>Mg(2+)</name>
        <dbReference type="ChEBI" id="CHEBI:18420"/>
    </cofactor>
</comment>
<dbReference type="InterPro" id="IPR050241">
    <property type="entry name" value="NAD-cap_RNA_hydrolase_NudC"/>
</dbReference>
<comment type="caution">
    <text evidence="15">The sequence shown here is derived from an EMBL/GenBank/DDBJ whole genome shotgun (WGS) entry which is preliminary data.</text>
</comment>
<comment type="catalytic activity">
    <reaction evidence="9">
        <text>a 5'-end (N(7)-methyl 5'-triphosphoguanosine)-ribonucleoside in mRNA + H2O = N(7)-methyl-GDP + a 5'-end phospho-ribonucleoside in mRNA + 2 H(+)</text>
        <dbReference type="Rhea" id="RHEA:67484"/>
        <dbReference type="Rhea" id="RHEA-COMP:15692"/>
        <dbReference type="Rhea" id="RHEA-COMP:17167"/>
        <dbReference type="ChEBI" id="CHEBI:15377"/>
        <dbReference type="ChEBI" id="CHEBI:15378"/>
        <dbReference type="ChEBI" id="CHEBI:63714"/>
        <dbReference type="ChEBI" id="CHEBI:138282"/>
        <dbReference type="ChEBI" id="CHEBI:156461"/>
        <dbReference type="EC" id="3.6.1.62"/>
    </reaction>
</comment>
<evidence type="ECO:0000256" key="7">
    <source>
        <dbReference type="ARBA" id="ARBA00023211"/>
    </source>
</evidence>
<dbReference type="InterPro" id="IPR033716">
    <property type="entry name" value="Nudt17_dom"/>
</dbReference>
<evidence type="ECO:0000256" key="1">
    <source>
        <dbReference type="ARBA" id="ARBA00001936"/>
    </source>
</evidence>
<evidence type="ECO:0000256" key="3">
    <source>
        <dbReference type="ARBA" id="ARBA00005582"/>
    </source>
</evidence>
<accession>A0A2B4SR47</accession>
<dbReference type="GO" id="GO:0005829">
    <property type="term" value="C:cytosol"/>
    <property type="evidence" value="ECO:0007669"/>
    <property type="project" value="TreeGrafter"/>
</dbReference>
<protein>
    <recommendedName>
        <fullName evidence="11">m7GpppN-mRNA hydrolase NUDT17</fullName>
        <ecNumber evidence="8">3.6.1.62</ecNumber>
    </recommendedName>
    <alternativeName>
        <fullName evidence="12">Nucleoside diphosphate-linked moiety X motif 17</fullName>
    </alternativeName>
</protein>
<dbReference type="PANTHER" id="PTHR42904:SF1">
    <property type="entry name" value="NUCLEOSIDE DIPHOSPHATE-LINKED MOIETY X MOTIF 17"/>
    <property type="match status" value="1"/>
</dbReference>
<keyword evidence="16" id="KW-1185">Reference proteome</keyword>
<dbReference type="GO" id="GO:0019677">
    <property type="term" value="P:NAD+ catabolic process"/>
    <property type="evidence" value="ECO:0007669"/>
    <property type="project" value="TreeGrafter"/>
</dbReference>
<dbReference type="EC" id="3.6.1.62" evidence="8"/>
<evidence type="ECO:0000256" key="11">
    <source>
        <dbReference type="ARBA" id="ARBA00093621"/>
    </source>
</evidence>
<dbReference type="OrthoDB" id="447842at2759"/>
<sequence length="302" mass="33247">MTGRVFLSSSSHLEGAAPLSFEKCCLTAMGCSGHQTNAGFLYKNERLLLYPSYEGVRLMHPPGCPCRFLTTSDIVNIPENNLSRGVKPAVAVLLQSSDGYVLLTRRAQHMRTFPCVWVPPGGHMEPGETLKQALLRELSEETGLTFSEESLEISTLGLWESVFPPVLSIGLPVRHHIVVYHLAQAKEDQQTLQEGLILNKDELDASAWVDHATIVEVVQSDDFGQSRPVPQRYIKATVLENGQKVEKNLPLSILMSTMPRTSEDGQELNQERLSTGTKFALEQLVKKDFPPGGAKSPPGGAW</sequence>
<evidence type="ECO:0000256" key="8">
    <source>
        <dbReference type="ARBA" id="ARBA00026102"/>
    </source>
</evidence>
<evidence type="ECO:0000256" key="10">
    <source>
        <dbReference type="ARBA" id="ARBA00093415"/>
    </source>
</evidence>
<evidence type="ECO:0000256" key="12">
    <source>
        <dbReference type="ARBA" id="ARBA00093663"/>
    </source>
</evidence>
<dbReference type="EMBL" id="LSMT01000037">
    <property type="protein sequence ID" value="PFX31350.1"/>
    <property type="molecule type" value="Genomic_DNA"/>
</dbReference>
<keyword evidence="7" id="KW-0464">Manganese</keyword>
<evidence type="ECO:0000256" key="5">
    <source>
        <dbReference type="ARBA" id="ARBA00022801"/>
    </source>
</evidence>
<dbReference type="GO" id="GO:0005777">
    <property type="term" value="C:peroxisome"/>
    <property type="evidence" value="ECO:0007669"/>
    <property type="project" value="TreeGrafter"/>
</dbReference>
<organism evidence="15 16">
    <name type="scientific">Stylophora pistillata</name>
    <name type="common">Smooth cauliflower coral</name>
    <dbReference type="NCBI Taxonomy" id="50429"/>
    <lineage>
        <taxon>Eukaryota</taxon>
        <taxon>Metazoa</taxon>
        <taxon>Cnidaria</taxon>
        <taxon>Anthozoa</taxon>
        <taxon>Hexacorallia</taxon>
        <taxon>Scleractinia</taxon>
        <taxon>Astrocoeniina</taxon>
        <taxon>Pocilloporidae</taxon>
        <taxon>Stylophora</taxon>
    </lineage>
</organism>
<evidence type="ECO:0000256" key="13">
    <source>
        <dbReference type="RuleBase" id="RU003476"/>
    </source>
</evidence>
<evidence type="ECO:0000259" key="14">
    <source>
        <dbReference type="PROSITE" id="PS51462"/>
    </source>
</evidence>
<keyword evidence="4" id="KW-0479">Metal-binding</keyword>
<evidence type="ECO:0000256" key="6">
    <source>
        <dbReference type="ARBA" id="ARBA00022842"/>
    </source>
</evidence>
<dbReference type="STRING" id="50429.A0A2B4SR47"/>
<comment type="similarity">
    <text evidence="3 13">Belongs to the Nudix hydrolase family.</text>
</comment>
<keyword evidence="6" id="KW-0460">Magnesium</keyword>
<dbReference type="GO" id="GO:0046872">
    <property type="term" value="F:metal ion binding"/>
    <property type="evidence" value="ECO:0007669"/>
    <property type="project" value="UniProtKB-KW"/>
</dbReference>
<dbReference type="AlphaFoldDB" id="A0A2B4SR47"/>
<dbReference type="GO" id="GO:0140933">
    <property type="term" value="F:5'-(N(7)-methylguanosine 5'-triphospho)-[mRNA] hydrolase activity"/>
    <property type="evidence" value="ECO:0007669"/>
    <property type="project" value="UniProtKB-EC"/>
</dbReference>